<comment type="caution">
    <text evidence="2">The sequence shown here is derived from an EMBL/GenBank/DDBJ whole genome shotgun (WGS) entry which is preliminary data.</text>
</comment>
<reference evidence="2 3" key="1">
    <citation type="submission" date="2023-07" db="EMBL/GenBank/DDBJ databases">
        <title>Comparative genomics of wheat-associated soil bacteria to identify genetic determinants of phenazine resistance.</title>
        <authorList>
            <person name="Mouncey N."/>
        </authorList>
    </citation>
    <scope>NUCLEOTIDE SEQUENCE [LARGE SCALE GENOMIC DNA]</scope>
    <source>
        <strain evidence="2 3">V2I4</strain>
    </source>
</reference>
<sequence length="65" mass="6716">MTATVPTVPAVPAAPSRRTDKLLALLSPRRRRPVSHAAQPSINHSPGGGPDSGPDVWLAGLRLGS</sequence>
<organism evidence="2 3">
    <name type="scientific">Streptomyces umbrinus</name>
    <dbReference type="NCBI Taxonomy" id="67370"/>
    <lineage>
        <taxon>Bacteria</taxon>
        <taxon>Bacillati</taxon>
        <taxon>Actinomycetota</taxon>
        <taxon>Actinomycetes</taxon>
        <taxon>Kitasatosporales</taxon>
        <taxon>Streptomycetaceae</taxon>
        <taxon>Streptomyces</taxon>
        <taxon>Streptomyces phaeochromogenes group</taxon>
    </lineage>
</organism>
<protein>
    <submittedName>
        <fullName evidence="2">Uncharacterized protein</fullName>
    </submittedName>
</protein>
<proteinExistence type="predicted"/>
<feature type="region of interest" description="Disordered" evidence="1">
    <location>
        <begin position="27"/>
        <end position="65"/>
    </location>
</feature>
<gene>
    <name evidence="2" type="ORF">QF035_009642</name>
</gene>
<evidence type="ECO:0000256" key="1">
    <source>
        <dbReference type="SAM" id="MobiDB-lite"/>
    </source>
</evidence>
<dbReference type="RefSeq" id="WP_307528593.1">
    <property type="nucleotide sequence ID" value="NZ_JAUSZI010000002.1"/>
</dbReference>
<name>A0ABU0T8C6_9ACTN</name>
<accession>A0ABU0T8C6</accession>
<keyword evidence="3" id="KW-1185">Reference proteome</keyword>
<evidence type="ECO:0000313" key="2">
    <source>
        <dbReference type="EMBL" id="MDQ1032060.1"/>
    </source>
</evidence>
<evidence type="ECO:0000313" key="3">
    <source>
        <dbReference type="Proteomes" id="UP001230328"/>
    </source>
</evidence>
<dbReference type="Proteomes" id="UP001230328">
    <property type="component" value="Unassembled WGS sequence"/>
</dbReference>
<dbReference type="EMBL" id="JAUSZI010000002">
    <property type="protein sequence ID" value="MDQ1032060.1"/>
    <property type="molecule type" value="Genomic_DNA"/>
</dbReference>